<sequence length="73" mass="8347">MRNVTSCASSYGGSNRKTVTPHLDGQSKAYLRIQLKAFTNGSRINDIHNQMRNVARQMTPEKIDETVKYYAQR</sequence>
<protein>
    <submittedName>
        <fullName evidence="2">Uncharacterized protein</fullName>
    </submittedName>
</protein>
<dbReference type="InterPro" id="IPR036909">
    <property type="entry name" value="Cyt_c-like_dom_sf"/>
</dbReference>
<accession>A0A239IJS7</accession>
<gene>
    <name evidence="2" type="ORF">SAMN06265795_109124</name>
</gene>
<evidence type="ECO:0000256" key="1">
    <source>
        <dbReference type="SAM" id="MobiDB-lite"/>
    </source>
</evidence>
<evidence type="ECO:0000313" key="2">
    <source>
        <dbReference type="EMBL" id="SNS93293.1"/>
    </source>
</evidence>
<dbReference type="Gene3D" id="1.10.760.10">
    <property type="entry name" value="Cytochrome c-like domain"/>
    <property type="match status" value="1"/>
</dbReference>
<organism evidence="2 3">
    <name type="scientific">Noviherbaspirillum humi</name>
    <dbReference type="NCBI Taxonomy" id="1688639"/>
    <lineage>
        <taxon>Bacteria</taxon>
        <taxon>Pseudomonadati</taxon>
        <taxon>Pseudomonadota</taxon>
        <taxon>Betaproteobacteria</taxon>
        <taxon>Burkholderiales</taxon>
        <taxon>Oxalobacteraceae</taxon>
        <taxon>Noviherbaspirillum</taxon>
    </lineage>
</organism>
<dbReference type="SUPFAM" id="SSF46626">
    <property type="entry name" value="Cytochrome c"/>
    <property type="match status" value="1"/>
</dbReference>
<dbReference type="Proteomes" id="UP000198284">
    <property type="component" value="Unassembled WGS sequence"/>
</dbReference>
<feature type="region of interest" description="Disordered" evidence="1">
    <location>
        <begin position="1"/>
        <end position="22"/>
    </location>
</feature>
<name>A0A239IJS7_9BURK</name>
<keyword evidence="3" id="KW-1185">Reference proteome</keyword>
<proteinExistence type="predicted"/>
<dbReference type="GO" id="GO:0020037">
    <property type="term" value="F:heme binding"/>
    <property type="evidence" value="ECO:0007669"/>
    <property type="project" value="InterPro"/>
</dbReference>
<evidence type="ECO:0000313" key="3">
    <source>
        <dbReference type="Proteomes" id="UP000198284"/>
    </source>
</evidence>
<dbReference type="GO" id="GO:0009055">
    <property type="term" value="F:electron transfer activity"/>
    <property type="evidence" value="ECO:0007669"/>
    <property type="project" value="InterPro"/>
</dbReference>
<reference evidence="2 3" key="1">
    <citation type="submission" date="2017-06" db="EMBL/GenBank/DDBJ databases">
        <authorList>
            <person name="Kim H.J."/>
            <person name="Triplett B.A."/>
        </authorList>
    </citation>
    <scope>NUCLEOTIDE SEQUENCE [LARGE SCALE GENOMIC DNA]</scope>
    <source>
        <strain evidence="2 3">U15</strain>
    </source>
</reference>
<feature type="compositionally biased region" description="Polar residues" evidence="1">
    <location>
        <begin position="1"/>
        <end position="18"/>
    </location>
</feature>
<dbReference type="AlphaFoldDB" id="A0A239IJS7"/>
<dbReference type="RefSeq" id="WP_245844976.1">
    <property type="nucleotide sequence ID" value="NZ_FZOT01000009.1"/>
</dbReference>
<dbReference type="EMBL" id="FZOT01000009">
    <property type="protein sequence ID" value="SNS93293.1"/>
    <property type="molecule type" value="Genomic_DNA"/>
</dbReference>